<sequence>MLTHSECQCGHAHSDQREPDDPEGEEEEDDDDQPAPSLAYQLWHPWRLIVMVHHVSVLVSRPSYHDVLRSIVFLNPVPVLIVFILGNTIFVTVGGLVRFLAHYLTIPGLVLPLVLALVVAVRRLASILTYPGQLQLVIREGEAFYARLLQRRLDLFTEAALELAKVLDTTHSEHPNRLRFLGAHQKFMFALETMVVPLIKSLEIVERDGQLGTRGQHLLTSLQDVTKLYAEQVADPCLSLCSASDKAFETQRPTLFHEKNGTDKGRQDPARRTGLPTKDLHPLVEFGEAVRRLQSVIPSIGRPKTDATATRSVAWIFTELCRSSDPNVDSIATLDLLRAEMTVHFRAEQIWLPGYQGHQVDAMLMPPASSPRRPSGRSVVILCNPNGGLYEFHHLQMDWIKFYTEDVDCHVLVYNYRGYGRCKGSPSPTLHNLDAMAIIEYLKTERGMECIAVHGESIGGLVATYVGSRSPHVRAIIADRTFATVPALAQRLIARWAGTVVDWVMQWETDNVHNYLEAACAKLLCSDPCDAIIVDGASLKSGVALRVELGEKTFELPRERPHRADVPARSNCKLKPWVSRTRHRIPEASSEPLIGQRLSETMVARFSDAVVSLGKRAFAVSTQKKEARDERGQGSDPTDDGAASSSHISIAVKDAATAPRDEDEMETEKDPMLASASPLVPPELLTLVWIEIARVDGYCGQLLLEAAENGGHDHIRAWTASLLTWGGRLPRSRRKMCSVAPLSRNERVIVPLTLEDVHGTLQEMIVQYPSLKLDDDVRFVVVMIEYLNYSLHRRWHEMDKWLAARDEEHDKSRAQEKEPMQQHRGSSLRIDTGDPRLGCLLPLHCGHNKCYDDAEKQALLEFLRQAGFQDAVH</sequence>
<reference evidence="1 2" key="1">
    <citation type="journal article" date="2022" name="bioRxiv">
        <title>The genome of the oomycete Peronosclerospora sorghi, a cosmopolitan pathogen of maize and sorghum, is inflated with dispersed pseudogenes.</title>
        <authorList>
            <person name="Fletcher K."/>
            <person name="Martin F."/>
            <person name="Isakeit T."/>
            <person name="Cavanaugh K."/>
            <person name="Magill C."/>
            <person name="Michelmore R."/>
        </authorList>
    </citation>
    <scope>NUCLEOTIDE SEQUENCE [LARGE SCALE GENOMIC DNA]</scope>
    <source>
        <strain evidence="1">P6</strain>
    </source>
</reference>
<protein>
    <submittedName>
        <fullName evidence="1">Uncharacterized protein</fullName>
    </submittedName>
</protein>
<keyword evidence="2" id="KW-1185">Reference proteome</keyword>
<dbReference type="Proteomes" id="UP001163321">
    <property type="component" value="Chromosome 8"/>
</dbReference>
<evidence type="ECO:0000313" key="1">
    <source>
        <dbReference type="EMBL" id="KAI9907653.1"/>
    </source>
</evidence>
<accession>A0ACC0VPK2</accession>
<dbReference type="EMBL" id="CM047587">
    <property type="protein sequence ID" value="KAI9907653.1"/>
    <property type="molecule type" value="Genomic_DNA"/>
</dbReference>
<evidence type="ECO:0000313" key="2">
    <source>
        <dbReference type="Proteomes" id="UP001163321"/>
    </source>
</evidence>
<comment type="caution">
    <text evidence="1">The sequence shown here is derived from an EMBL/GenBank/DDBJ whole genome shotgun (WGS) entry which is preliminary data.</text>
</comment>
<organism evidence="1 2">
    <name type="scientific">Peronosclerospora sorghi</name>
    <dbReference type="NCBI Taxonomy" id="230839"/>
    <lineage>
        <taxon>Eukaryota</taxon>
        <taxon>Sar</taxon>
        <taxon>Stramenopiles</taxon>
        <taxon>Oomycota</taxon>
        <taxon>Peronosporomycetes</taxon>
        <taxon>Peronosporales</taxon>
        <taxon>Peronosporaceae</taxon>
        <taxon>Peronosclerospora</taxon>
    </lineage>
</organism>
<gene>
    <name evidence="1" type="ORF">PsorP6_003171</name>
</gene>
<proteinExistence type="predicted"/>
<name>A0ACC0VPK2_9STRA</name>